<dbReference type="Gene3D" id="3.40.50.300">
    <property type="entry name" value="P-loop containing nucleotide triphosphate hydrolases"/>
    <property type="match status" value="1"/>
</dbReference>
<dbReference type="SUPFAM" id="SSF52540">
    <property type="entry name" value="P-loop containing nucleoside triphosphate hydrolases"/>
    <property type="match status" value="1"/>
</dbReference>
<evidence type="ECO:0000256" key="2">
    <source>
        <dbReference type="ARBA" id="ARBA00022448"/>
    </source>
</evidence>
<evidence type="ECO:0000313" key="6">
    <source>
        <dbReference type="EMBL" id="RFA09495.1"/>
    </source>
</evidence>
<dbReference type="InterPro" id="IPR003593">
    <property type="entry name" value="AAA+_ATPase"/>
</dbReference>
<keyword evidence="3" id="KW-0547">Nucleotide-binding</keyword>
<dbReference type="GO" id="GO:0016887">
    <property type="term" value="F:ATP hydrolysis activity"/>
    <property type="evidence" value="ECO:0007669"/>
    <property type="project" value="InterPro"/>
</dbReference>
<dbReference type="GO" id="GO:0055085">
    <property type="term" value="P:transmembrane transport"/>
    <property type="evidence" value="ECO:0007669"/>
    <property type="project" value="UniProtKB-ARBA"/>
</dbReference>
<dbReference type="CDD" id="cd03257">
    <property type="entry name" value="ABC_NikE_OppD_transporters"/>
    <property type="match status" value="1"/>
</dbReference>
<name>A0A3E0VIN9_9MICO</name>
<dbReference type="PROSITE" id="PS50893">
    <property type="entry name" value="ABC_TRANSPORTER_2"/>
    <property type="match status" value="1"/>
</dbReference>
<dbReference type="AlphaFoldDB" id="A0A3E0VIN9"/>
<evidence type="ECO:0000256" key="1">
    <source>
        <dbReference type="ARBA" id="ARBA00005417"/>
    </source>
</evidence>
<protein>
    <recommendedName>
        <fullName evidence="5">ABC transporter domain-containing protein</fullName>
    </recommendedName>
</protein>
<proteinExistence type="inferred from homology"/>
<dbReference type="SMART" id="SM00382">
    <property type="entry name" value="AAA"/>
    <property type="match status" value="1"/>
</dbReference>
<sequence>MAEPVLLASDVTIEYPAHSVSSAHTAVRGVSLRIEPGEIVGLVGSSGSGKSTFGLVASGLAGAKSRAVSPRVTGGDFRVLGFDLRKGVRGRRFNRLTFGVGYLPQSTGSDFAPNLTVAELVAEPIFSRDKRYNEKAASLKVATLLDALLLPNGTARKLPHELSNGQRQRVAIARSLILDPVFLVADEPTAGVDVSIRGPIIDVIVAMQRERGATALIVSHDLEVLRRSVDRIVVLHEGVVVGVGTIDEVLSDPRHPYVASLAKTMGSPER</sequence>
<reference evidence="6 7" key="1">
    <citation type="submission" date="2017-04" db="EMBL/GenBank/DDBJ databases">
        <title>Comparative genome analysis of Subtercola boreus.</title>
        <authorList>
            <person name="Cho Y.-J."/>
            <person name="Cho A."/>
            <person name="Kim O.-S."/>
            <person name="Lee J.-I."/>
        </authorList>
    </citation>
    <scope>NUCLEOTIDE SEQUENCE [LARGE SCALE GENOMIC DNA]</scope>
    <source>
        <strain evidence="6 7">K300</strain>
    </source>
</reference>
<gene>
    <name evidence="6" type="ORF">B7R54_09890</name>
</gene>
<organism evidence="6 7">
    <name type="scientific">Subtercola boreus</name>
    <dbReference type="NCBI Taxonomy" id="120213"/>
    <lineage>
        <taxon>Bacteria</taxon>
        <taxon>Bacillati</taxon>
        <taxon>Actinomycetota</taxon>
        <taxon>Actinomycetes</taxon>
        <taxon>Micrococcales</taxon>
        <taxon>Microbacteriaceae</taxon>
        <taxon>Subtercola</taxon>
    </lineage>
</organism>
<dbReference type="InterPro" id="IPR050319">
    <property type="entry name" value="ABC_transp_ATP-bind"/>
</dbReference>
<dbReference type="PANTHER" id="PTHR43776">
    <property type="entry name" value="TRANSPORT ATP-BINDING PROTEIN"/>
    <property type="match status" value="1"/>
</dbReference>
<evidence type="ECO:0000259" key="5">
    <source>
        <dbReference type="PROSITE" id="PS50893"/>
    </source>
</evidence>
<keyword evidence="4" id="KW-0067">ATP-binding</keyword>
<comment type="similarity">
    <text evidence="1">Belongs to the ABC transporter superfamily.</text>
</comment>
<keyword evidence="7" id="KW-1185">Reference proteome</keyword>
<accession>A0A3E0VIN9</accession>
<dbReference type="InterPro" id="IPR027417">
    <property type="entry name" value="P-loop_NTPase"/>
</dbReference>
<evidence type="ECO:0000256" key="4">
    <source>
        <dbReference type="ARBA" id="ARBA00022840"/>
    </source>
</evidence>
<comment type="caution">
    <text evidence="6">The sequence shown here is derived from an EMBL/GenBank/DDBJ whole genome shotgun (WGS) entry which is preliminary data.</text>
</comment>
<dbReference type="InterPro" id="IPR003439">
    <property type="entry name" value="ABC_transporter-like_ATP-bd"/>
</dbReference>
<keyword evidence="2" id="KW-0813">Transport</keyword>
<dbReference type="Proteomes" id="UP000256486">
    <property type="component" value="Unassembled WGS sequence"/>
</dbReference>
<dbReference type="GO" id="GO:0005524">
    <property type="term" value="F:ATP binding"/>
    <property type="evidence" value="ECO:0007669"/>
    <property type="project" value="UniProtKB-KW"/>
</dbReference>
<dbReference type="PANTHER" id="PTHR43776:SF7">
    <property type="entry name" value="D,D-DIPEPTIDE TRANSPORT ATP-BINDING PROTEIN DDPF-RELATED"/>
    <property type="match status" value="1"/>
</dbReference>
<dbReference type="EMBL" id="NBWZ01000001">
    <property type="protein sequence ID" value="RFA09495.1"/>
    <property type="molecule type" value="Genomic_DNA"/>
</dbReference>
<evidence type="ECO:0000256" key="3">
    <source>
        <dbReference type="ARBA" id="ARBA00022741"/>
    </source>
</evidence>
<feature type="domain" description="ABC transporter" evidence="5">
    <location>
        <begin position="6"/>
        <end position="262"/>
    </location>
</feature>
<dbReference type="RefSeq" id="WP_116414880.1">
    <property type="nucleotide sequence ID" value="NZ_NBWZ01000001.1"/>
</dbReference>
<dbReference type="Pfam" id="PF00005">
    <property type="entry name" value="ABC_tran"/>
    <property type="match status" value="1"/>
</dbReference>
<dbReference type="OrthoDB" id="5113678at2"/>
<evidence type="ECO:0000313" key="7">
    <source>
        <dbReference type="Proteomes" id="UP000256486"/>
    </source>
</evidence>